<keyword evidence="7 9" id="KW-0413">Isomerase</keyword>
<evidence type="ECO:0000256" key="5">
    <source>
        <dbReference type="ARBA" id="ARBA00022723"/>
    </source>
</evidence>
<feature type="binding site" evidence="9">
    <location>
        <position position="167"/>
    </location>
    <ligand>
        <name>substrate</name>
    </ligand>
</feature>
<proteinExistence type="inferred from homology"/>
<evidence type="ECO:0000256" key="9">
    <source>
        <dbReference type="HAMAP-Rule" id="MF_00067"/>
    </source>
</evidence>
<dbReference type="GO" id="GO:0008270">
    <property type="term" value="F:zinc ion binding"/>
    <property type="evidence" value="ECO:0007669"/>
    <property type="project" value="UniProtKB-UniRule"/>
</dbReference>
<comment type="pathway">
    <text evidence="9">Carbohydrate biosynthesis; D-glycero-D-manno-heptose 7-phosphate biosynthesis; D-glycero-alpha-D-manno-heptose 7-phosphate and D-glycero-beta-D-manno-heptose 7-phosphate from sedoheptulose 7-phosphate: step 1/1.</text>
</comment>
<feature type="binding site" evidence="9">
    <location>
        <position position="167"/>
    </location>
    <ligand>
        <name>Zn(2+)</name>
        <dbReference type="ChEBI" id="CHEBI:29105"/>
    </ligand>
</feature>
<evidence type="ECO:0000256" key="6">
    <source>
        <dbReference type="ARBA" id="ARBA00022833"/>
    </source>
</evidence>
<evidence type="ECO:0000313" key="12">
    <source>
        <dbReference type="Proteomes" id="UP000318833"/>
    </source>
</evidence>
<dbReference type="Pfam" id="PF13580">
    <property type="entry name" value="SIS_2"/>
    <property type="match status" value="1"/>
</dbReference>
<dbReference type="RefSeq" id="WP_143918005.1">
    <property type="nucleotide sequence ID" value="NZ_CANMIK010000066.1"/>
</dbReference>
<dbReference type="Proteomes" id="UP000318833">
    <property type="component" value="Unassembled WGS sequence"/>
</dbReference>
<gene>
    <name evidence="9" type="primary">gmhA</name>
    <name evidence="11" type="ORF">FOF46_22475</name>
</gene>
<dbReference type="GO" id="GO:0005975">
    <property type="term" value="P:carbohydrate metabolic process"/>
    <property type="evidence" value="ECO:0007669"/>
    <property type="project" value="UniProtKB-UniRule"/>
</dbReference>
<feature type="binding site" evidence="9">
    <location>
        <begin position="46"/>
        <end position="48"/>
    </location>
    <ligand>
        <name>substrate</name>
    </ligand>
</feature>
<evidence type="ECO:0000256" key="8">
    <source>
        <dbReference type="ARBA" id="ARBA00023277"/>
    </source>
</evidence>
<dbReference type="InterPro" id="IPR050099">
    <property type="entry name" value="SIS_GmhA/DiaA_subfam"/>
</dbReference>
<dbReference type="PANTHER" id="PTHR30390">
    <property type="entry name" value="SEDOHEPTULOSE 7-PHOSPHATE ISOMERASE / DNAA INITIATOR-ASSOCIATING FACTOR FOR REPLICATION INITIATION"/>
    <property type="match status" value="1"/>
</dbReference>
<dbReference type="PANTHER" id="PTHR30390:SF6">
    <property type="entry name" value="DNAA INITIATOR-ASSOCIATING PROTEIN DIAA"/>
    <property type="match status" value="1"/>
</dbReference>
<feature type="binding site" evidence="9">
    <location>
        <position position="175"/>
    </location>
    <ligand>
        <name>Zn(2+)</name>
        <dbReference type="ChEBI" id="CHEBI:29105"/>
    </ligand>
</feature>
<protein>
    <recommendedName>
        <fullName evidence="9">Phosphoheptose isomerase</fullName>
        <ecNumber evidence="9">5.3.1.28</ecNumber>
    </recommendedName>
    <alternativeName>
        <fullName evidence="9">Sedoheptulose 7-phosphate isomerase</fullName>
    </alternativeName>
</protein>
<comment type="catalytic activity">
    <reaction evidence="1 9">
        <text>2 D-sedoheptulose 7-phosphate = D-glycero-alpha-D-manno-heptose 7-phosphate + D-glycero-beta-D-manno-heptose 7-phosphate</text>
        <dbReference type="Rhea" id="RHEA:27489"/>
        <dbReference type="ChEBI" id="CHEBI:57483"/>
        <dbReference type="ChEBI" id="CHEBI:60203"/>
        <dbReference type="ChEBI" id="CHEBI:60204"/>
        <dbReference type="EC" id="5.3.1.28"/>
    </reaction>
</comment>
<dbReference type="SUPFAM" id="SSF53697">
    <property type="entry name" value="SIS domain"/>
    <property type="match status" value="1"/>
</dbReference>
<sequence>MISENLKEHIQVIEQTISKYEDDINFIASKCIKRLEAGGKIIIFGNGGSAADAQHMAAELVGSFSDKKRPALAAIALTTDTSTLTSISNDYSYDEVFSRQLEAFASEKDVVIGISTSGKSKNVINALQLGKERKSFVVGLSGNDGGQMNAVCDKNIIVCSNHTSRIQETHIFIEHSICDILDKHFLK</sequence>
<comment type="caution">
    <text evidence="11">The sequence shown here is derived from an EMBL/GenBank/DDBJ whole genome shotgun (WGS) entry which is preliminary data.</text>
</comment>
<feature type="binding site" evidence="9">
    <location>
        <position position="120"/>
    </location>
    <ligand>
        <name>substrate</name>
    </ligand>
</feature>
<comment type="miscellaneous">
    <text evidence="9">The reaction produces a racemic mixture of D-glycero-alpha-D-manno-heptose 7-phosphate and D-glycero-beta-D-manno-heptose 7-phosphate.</text>
</comment>
<comment type="function">
    <text evidence="9">Catalyzes the isomerization of sedoheptulose 7-phosphate in D-glycero-D-manno-heptose 7-phosphate.</text>
</comment>
<keyword evidence="12" id="KW-1185">Reference proteome</keyword>
<evidence type="ECO:0000256" key="2">
    <source>
        <dbReference type="ARBA" id="ARBA00004496"/>
    </source>
</evidence>
<keyword evidence="4 9" id="KW-0963">Cytoplasm</keyword>
<dbReference type="InterPro" id="IPR035461">
    <property type="entry name" value="GmhA/DiaA"/>
</dbReference>
<feature type="binding site" evidence="9">
    <location>
        <begin position="115"/>
        <end position="117"/>
    </location>
    <ligand>
        <name>substrate</name>
    </ligand>
</feature>
<evidence type="ECO:0000256" key="7">
    <source>
        <dbReference type="ARBA" id="ARBA00023235"/>
    </source>
</evidence>
<dbReference type="EMBL" id="VLNR01000059">
    <property type="protein sequence ID" value="TSE05540.1"/>
    <property type="molecule type" value="Genomic_DNA"/>
</dbReference>
<dbReference type="HAMAP" id="MF_00067">
    <property type="entry name" value="GmhA"/>
    <property type="match status" value="1"/>
</dbReference>
<dbReference type="UniPathway" id="UPA00041">
    <property type="reaction ID" value="UER00436"/>
</dbReference>
<keyword evidence="5 9" id="KW-0479">Metal-binding</keyword>
<dbReference type="GO" id="GO:2001061">
    <property type="term" value="P:D-glycero-D-manno-heptose 7-phosphate biosynthetic process"/>
    <property type="evidence" value="ECO:0007669"/>
    <property type="project" value="UniProtKB-UniPathway"/>
</dbReference>
<dbReference type="GO" id="GO:0097367">
    <property type="term" value="F:carbohydrate derivative binding"/>
    <property type="evidence" value="ECO:0007669"/>
    <property type="project" value="InterPro"/>
</dbReference>
<evidence type="ECO:0000259" key="10">
    <source>
        <dbReference type="PROSITE" id="PS51464"/>
    </source>
</evidence>
<feature type="binding site" evidence="9">
    <location>
        <begin position="89"/>
        <end position="90"/>
    </location>
    <ligand>
        <name>substrate</name>
    </ligand>
</feature>
<dbReference type="InterPro" id="IPR001347">
    <property type="entry name" value="SIS_dom"/>
</dbReference>
<accession>A0A554VEQ6</accession>
<keyword evidence="6 9" id="KW-0862">Zinc</keyword>
<dbReference type="GO" id="GO:0008968">
    <property type="term" value="F:D-sedoheptulose 7-phosphate isomerase activity"/>
    <property type="evidence" value="ECO:0007669"/>
    <property type="project" value="UniProtKB-UniRule"/>
</dbReference>
<organism evidence="11 12">
    <name type="scientific">Aquimarina algiphila</name>
    <dbReference type="NCBI Taxonomy" id="2047982"/>
    <lineage>
        <taxon>Bacteria</taxon>
        <taxon>Pseudomonadati</taxon>
        <taxon>Bacteroidota</taxon>
        <taxon>Flavobacteriia</taxon>
        <taxon>Flavobacteriales</taxon>
        <taxon>Flavobacteriaceae</taxon>
        <taxon>Aquimarina</taxon>
    </lineage>
</organism>
<name>A0A554VEQ6_9FLAO</name>
<evidence type="ECO:0000256" key="1">
    <source>
        <dbReference type="ARBA" id="ARBA00000348"/>
    </source>
</evidence>
<comment type="cofactor">
    <cofactor evidence="9">
        <name>Zn(2+)</name>
        <dbReference type="ChEBI" id="CHEBI:29105"/>
    </cofactor>
    <text evidence="9">Binds 1 zinc ion per subunit.</text>
</comment>
<feature type="binding site" evidence="9">
    <location>
        <position position="59"/>
    </location>
    <ligand>
        <name>Zn(2+)</name>
        <dbReference type="ChEBI" id="CHEBI:29105"/>
    </ligand>
</feature>
<evidence type="ECO:0000313" key="11">
    <source>
        <dbReference type="EMBL" id="TSE05540.1"/>
    </source>
</evidence>
<dbReference type="PROSITE" id="PS51464">
    <property type="entry name" value="SIS"/>
    <property type="match status" value="1"/>
</dbReference>
<feature type="binding site" evidence="9">
    <location>
        <position position="55"/>
    </location>
    <ligand>
        <name>Zn(2+)</name>
        <dbReference type="ChEBI" id="CHEBI:29105"/>
    </ligand>
</feature>
<dbReference type="InterPro" id="IPR004515">
    <property type="entry name" value="Phosphoheptose_Isoase"/>
</dbReference>
<feature type="domain" description="SIS" evidence="10">
    <location>
        <begin position="31"/>
        <end position="187"/>
    </location>
</feature>
<comment type="similarity">
    <text evidence="3 9">Belongs to the SIS family. GmhA subfamily.</text>
</comment>
<reference evidence="11 12" key="1">
    <citation type="submission" date="2019-07" db="EMBL/GenBank/DDBJ databases">
        <title>The draft genome sequence of Aquimarina algiphila M91.</title>
        <authorList>
            <person name="Meng X."/>
        </authorList>
    </citation>
    <scope>NUCLEOTIDE SEQUENCE [LARGE SCALE GENOMIC DNA]</scope>
    <source>
        <strain evidence="11 12">M91</strain>
    </source>
</reference>
<dbReference type="Gene3D" id="3.40.50.10490">
    <property type="entry name" value="Glucose-6-phosphate isomerase like protein, domain 1"/>
    <property type="match status" value="1"/>
</dbReference>
<keyword evidence="8 9" id="KW-0119">Carbohydrate metabolism</keyword>
<comment type="subcellular location">
    <subcellularLocation>
        <location evidence="2 9">Cytoplasm</location>
    </subcellularLocation>
</comment>
<dbReference type="EC" id="5.3.1.28" evidence="9"/>
<feature type="binding site" evidence="9">
    <location>
        <position position="59"/>
    </location>
    <ligand>
        <name>substrate</name>
    </ligand>
</feature>
<dbReference type="OrthoDB" id="9781311at2"/>
<evidence type="ECO:0000256" key="4">
    <source>
        <dbReference type="ARBA" id="ARBA00022490"/>
    </source>
</evidence>
<dbReference type="AlphaFoldDB" id="A0A554VEQ6"/>
<dbReference type="GO" id="GO:0005737">
    <property type="term" value="C:cytoplasm"/>
    <property type="evidence" value="ECO:0007669"/>
    <property type="project" value="UniProtKB-SubCell"/>
</dbReference>
<dbReference type="CDD" id="cd05006">
    <property type="entry name" value="SIS_GmhA"/>
    <property type="match status" value="1"/>
</dbReference>
<evidence type="ECO:0000256" key="3">
    <source>
        <dbReference type="ARBA" id="ARBA00009894"/>
    </source>
</evidence>
<dbReference type="InterPro" id="IPR046348">
    <property type="entry name" value="SIS_dom_sf"/>
</dbReference>